<gene>
    <name evidence="1" type="ORF">Acy02nite_86780</name>
</gene>
<keyword evidence="2" id="KW-1185">Reference proteome</keyword>
<organism evidence="1 2">
    <name type="scientific">Actinoplanes cyaneus</name>
    <dbReference type="NCBI Taxonomy" id="52696"/>
    <lineage>
        <taxon>Bacteria</taxon>
        <taxon>Bacillati</taxon>
        <taxon>Actinomycetota</taxon>
        <taxon>Actinomycetes</taxon>
        <taxon>Micromonosporales</taxon>
        <taxon>Micromonosporaceae</taxon>
        <taxon>Actinoplanes</taxon>
    </lineage>
</organism>
<dbReference type="AlphaFoldDB" id="A0A919IT31"/>
<comment type="caution">
    <text evidence="1">The sequence shown here is derived from an EMBL/GenBank/DDBJ whole genome shotgun (WGS) entry which is preliminary data.</text>
</comment>
<name>A0A919IT31_9ACTN</name>
<reference evidence="1" key="1">
    <citation type="submission" date="2021-01" db="EMBL/GenBank/DDBJ databases">
        <title>Whole genome shotgun sequence of Actinoplanes cyaneus NBRC 14990.</title>
        <authorList>
            <person name="Komaki H."/>
            <person name="Tamura T."/>
        </authorList>
    </citation>
    <scope>NUCLEOTIDE SEQUENCE</scope>
    <source>
        <strain evidence="1">NBRC 14990</strain>
    </source>
</reference>
<evidence type="ECO:0000313" key="2">
    <source>
        <dbReference type="Proteomes" id="UP000619479"/>
    </source>
</evidence>
<evidence type="ECO:0000313" key="1">
    <source>
        <dbReference type="EMBL" id="GID70797.1"/>
    </source>
</evidence>
<dbReference type="Proteomes" id="UP000619479">
    <property type="component" value="Unassembled WGS sequence"/>
</dbReference>
<proteinExistence type="predicted"/>
<protein>
    <submittedName>
        <fullName evidence="1">Uncharacterized protein</fullName>
    </submittedName>
</protein>
<accession>A0A919IT31</accession>
<dbReference type="EMBL" id="BOMH01000083">
    <property type="protein sequence ID" value="GID70797.1"/>
    <property type="molecule type" value="Genomic_DNA"/>
</dbReference>
<sequence>MDTEASQPEKKRCREALWLFGGVARSDCDYTRLSLVFRLGEYAWIRGGNAAPETRPREMASG</sequence>